<protein>
    <recommendedName>
        <fullName evidence="5">RNase III domain-containing protein</fullName>
    </recommendedName>
</protein>
<dbReference type="Proteomes" id="UP000182444">
    <property type="component" value="Chromosome 1E"/>
</dbReference>
<evidence type="ECO:0000313" key="3">
    <source>
        <dbReference type="Proteomes" id="UP000182444"/>
    </source>
</evidence>
<dbReference type="VEuPathDB" id="FungiDB:YALI1_E08035g"/>
<evidence type="ECO:0008006" key="5">
    <source>
        <dbReference type="Google" id="ProtNLM"/>
    </source>
</evidence>
<reference evidence="1 3" key="1">
    <citation type="journal article" date="2016" name="PLoS ONE">
        <title>Sequence Assembly of Yarrowia lipolytica Strain W29/CLIB89 Shows Transposable Element Diversity.</title>
        <authorList>
            <person name="Magnan C."/>
            <person name="Yu J."/>
            <person name="Chang I."/>
            <person name="Jahn E."/>
            <person name="Kanomata Y."/>
            <person name="Wu J."/>
            <person name="Zeller M."/>
            <person name="Oakes M."/>
            <person name="Baldi P."/>
            <person name="Sandmeyer S."/>
        </authorList>
    </citation>
    <scope>NUCLEOTIDE SEQUENCE [LARGE SCALE GENOMIC DNA]</scope>
    <source>
        <strain evidence="1">CLIB89</strain>
        <strain evidence="3">CLIB89(W29)</strain>
    </source>
</reference>
<gene>
    <name evidence="2" type="ORF">B0I71DRAFT_128530</name>
    <name evidence="1" type="ORF">YALI1_E08035g</name>
</gene>
<accession>A0A1D8NHE5</accession>
<reference evidence="2 4" key="2">
    <citation type="submission" date="2018-07" db="EMBL/GenBank/DDBJ databases">
        <title>Draft Genome Assemblies for Five Robust Yarrowia lipolytica Strains Exhibiting High Lipid Production and Pentose Sugar Utilization and Sugar Alcohol Secretion from Undetoxified Lignocellulosic Biomass Hydrolysates.</title>
        <authorList>
            <consortium name="DOE Joint Genome Institute"/>
            <person name="Walker C."/>
            <person name="Ryu S."/>
            <person name="Na H."/>
            <person name="Zane M."/>
            <person name="LaButti K."/>
            <person name="Lipzen A."/>
            <person name="Haridas S."/>
            <person name="Barry K."/>
            <person name="Grigoriev I.V."/>
            <person name="Quarterman J."/>
            <person name="Slininger P."/>
            <person name="Dien B."/>
            <person name="Trinh C.T."/>
        </authorList>
    </citation>
    <scope>NUCLEOTIDE SEQUENCE [LARGE SCALE GENOMIC DNA]</scope>
    <source>
        <strain evidence="2 4">YB392</strain>
    </source>
</reference>
<evidence type="ECO:0000313" key="2">
    <source>
        <dbReference type="EMBL" id="RDW27806.1"/>
    </source>
</evidence>
<dbReference type="VEuPathDB" id="FungiDB:YALI0_E06677g"/>
<dbReference type="EMBL" id="CP017557">
    <property type="protein sequence ID" value="AOW05050.1"/>
    <property type="molecule type" value="Genomic_DNA"/>
</dbReference>
<dbReference type="KEGG" id="yli:2912407"/>
<dbReference type="Proteomes" id="UP000256601">
    <property type="component" value="Unassembled WGS sequence"/>
</dbReference>
<dbReference type="GeneID" id="2912407"/>
<dbReference type="EMBL" id="KZ857328">
    <property type="protein sequence ID" value="RDW27806.1"/>
    <property type="molecule type" value="Genomic_DNA"/>
</dbReference>
<organism evidence="1 3">
    <name type="scientific">Yarrowia lipolytica</name>
    <name type="common">Candida lipolytica</name>
    <dbReference type="NCBI Taxonomy" id="4952"/>
    <lineage>
        <taxon>Eukaryota</taxon>
        <taxon>Fungi</taxon>
        <taxon>Dikarya</taxon>
        <taxon>Ascomycota</taxon>
        <taxon>Saccharomycotina</taxon>
        <taxon>Dipodascomycetes</taxon>
        <taxon>Dipodascales</taxon>
        <taxon>Dipodascales incertae sedis</taxon>
        <taxon>Yarrowia</taxon>
    </lineage>
</organism>
<name>A0A1D8NHE5_YARLL</name>
<proteinExistence type="predicted"/>
<sequence length="260" mass="29731">MQSLKGLRPQISRANPLIHHSFSRWTRSSHYLTSDTQPSYRTRLSPLSPIKEILYSDVHSLLELKMVTIDIESVRYVQDFIGPKYELPEAVIRELLCISHTLTPSAQRKGTPFQTQKTHIEDTLGYGAINSRVLLGQHAYKFAVFSYLTKVPSWSRKKANLMNFDICRSGLADRLTRDETLVLAFVKNTKLIKSLYVPLPEENANKRQAFRKMHDTHYATKMLFALIASIHIEHGGVKAEEFVHEVILEGYMTSGLMTLV</sequence>
<dbReference type="AlphaFoldDB" id="A0A1D8NHE5"/>
<evidence type="ECO:0000313" key="4">
    <source>
        <dbReference type="Proteomes" id="UP000256601"/>
    </source>
</evidence>
<evidence type="ECO:0000313" key="1">
    <source>
        <dbReference type="EMBL" id="AOW05050.1"/>
    </source>
</evidence>